<protein>
    <submittedName>
        <fullName evidence="2">Uncharacterized protein</fullName>
    </submittedName>
</protein>
<keyword evidence="3" id="KW-1185">Reference proteome</keyword>
<dbReference type="Proteomes" id="UP000013909">
    <property type="component" value="Unassembled WGS sequence"/>
</dbReference>
<evidence type="ECO:0000313" key="2">
    <source>
        <dbReference type="EMBL" id="EON78743.1"/>
    </source>
</evidence>
<name>R7ZXK3_9BACT</name>
<sequence>MVIWRIGIESEKKSSPSLPEVTIKGIREGIQDRNHHSYSNTTLEWKQSNAQN</sequence>
<feature type="region of interest" description="Disordered" evidence="1">
    <location>
        <begin position="33"/>
        <end position="52"/>
    </location>
</feature>
<proteinExistence type="predicted"/>
<dbReference type="STRING" id="1232681.ADIS_0640"/>
<dbReference type="EMBL" id="AQHR01000022">
    <property type="protein sequence ID" value="EON78743.1"/>
    <property type="molecule type" value="Genomic_DNA"/>
</dbReference>
<dbReference type="AlphaFoldDB" id="R7ZXK3"/>
<evidence type="ECO:0000256" key="1">
    <source>
        <dbReference type="SAM" id="MobiDB-lite"/>
    </source>
</evidence>
<organism evidence="2 3">
    <name type="scientific">Lunatimonas lonarensis</name>
    <dbReference type="NCBI Taxonomy" id="1232681"/>
    <lineage>
        <taxon>Bacteria</taxon>
        <taxon>Pseudomonadati</taxon>
        <taxon>Bacteroidota</taxon>
        <taxon>Cytophagia</taxon>
        <taxon>Cytophagales</taxon>
        <taxon>Cyclobacteriaceae</taxon>
    </lineage>
</organism>
<gene>
    <name evidence="2" type="ORF">ADIS_0640</name>
</gene>
<feature type="compositionally biased region" description="Polar residues" evidence="1">
    <location>
        <begin position="37"/>
        <end position="52"/>
    </location>
</feature>
<comment type="caution">
    <text evidence="2">The sequence shown here is derived from an EMBL/GenBank/DDBJ whole genome shotgun (WGS) entry which is preliminary data.</text>
</comment>
<accession>R7ZXK3</accession>
<reference evidence="2 3" key="1">
    <citation type="submission" date="2013-02" db="EMBL/GenBank/DDBJ databases">
        <title>A novel strain isolated from Lonar lake, Maharashtra, India.</title>
        <authorList>
            <person name="Singh A."/>
        </authorList>
    </citation>
    <scope>NUCLEOTIDE SEQUENCE [LARGE SCALE GENOMIC DNA]</scope>
    <source>
        <strain evidence="2 3">AK24</strain>
    </source>
</reference>
<evidence type="ECO:0000313" key="3">
    <source>
        <dbReference type="Proteomes" id="UP000013909"/>
    </source>
</evidence>